<dbReference type="GO" id="GO:0005886">
    <property type="term" value="C:plasma membrane"/>
    <property type="evidence" value="ECO:0007669"/>
    <property type="project" value="TreeGrafter"/>
</dbReference>
<dbReference type="Gene3D" id="1.20.1250.20">
    <property type="entry name" value="MFS general substrate transporter like domains"/>
    <property type="match status" value="2"/>
</dbReference>
<dbReference type="InterPro" id="IPR010645">
    <property type="entry name" value="MFS_4"/>
</dbReference>
<dbReference type="EMBL" id="CABPRU010000005">
    <property type="protein sequence ID" value="VVE13052.1"/>
    <property type="molecule type" value="Genomic_DNA"/>
</dbReference>
<protein>
    <submittedName>
        <fullName evidence="6">Major facilitator superfamily protein</fullName>
    </submittedName>
</protein>
<dbReference type="PANTHER" id="PTHR23537:SF1">
    <property type="entry name" value="SUGAR TRANSPORTER"/>
    <property type="match status" value="1"/>
</dbReference>
<dbReference type="SUPFAM" id="SSF103473">
    <property type="entry name" value="MFS general substrate transporter"/>
    <property type="match status" value="1"/>
</dbReference>
<dbReference type="AlphaFoldDB" id="A0A5E4VLA6"/>
<keyword evidence="7" id="KW-1185">Reference proteome</keyword>
<sequence length="422" mass="43312">MSNAVPGGLTVAAFNAWRATLSAACASLIGIGFARFAYTALLPAIIGAHWFAPATAAYLGAANLGGYLAGALGARVLARRAANVTILRAMMLLAVAAFFACAWPISFAWFFGWRFASGFAGGVLMVTAAPSVLAHVSASRRGIVSGAIFAGVGLGIAASGTLVPLLLRQGLAQTWIGLGMLSLVLTAIAWRGWPANPAVAASPGTTVHPEHRPDSPLALRSLYVEYALNAVALVPHMIFLVDYVARGLGKGLDAGANYWVLYGLGAIVGPVFTGHLADRIGFARALRVAYVAQMCAVVLPALGLGLPALIVSSIVMGAFTPGIVPLVLGRANELLAHHPASQKAAWSTATTSFATLQAGAAYGLSFLFAATSGNYSLLFLVGGAAMAIGLLVNVSSARLARARRTQCHAASNATVAPHASRR</sequence>
<dbReference type="InterPro" id="IPR020846">
    <property type="entry name" value="MFS_dom"/>
</dbReference>
<dbReference type="GO" id="GO:0022857">
    <property type="term" value="F:transmembrane transporter activity"/>
    <property type="evidence" value="ECO:0007669"/>
    <property type="project" value="InterPro"/>
</dbReference>
<evidence type="ECO:0000256" key="2">
    <source>
        <dbReference type="ARBA" id="ARBA00022989"/>
    </source>
</evidence>
<proteinExistence type="predicted"/>
<dbReference type="PROSITE" id="PS50850">
    <property type="entry name" value="MFS"/>
    <property type="match status" value="1"/>
</dbReference>
<organism evidence="6 7">
    <name type="scientific">Pandoraea terrigena</name>
    <dbReference type="NCBI Taxonomy" id="2508292"/>
    <lineage>
        <taxon>Bacteria</taxon>
        <taxon>Pseudomonadati</taxon>
        <taxon>Pseudomonadota</taxon>
        <taxon>Betaproteobacteria</taxon>
        <taxon>Burkholderiales</taxon>
        <taxon>Burkholderiaceae</taxon>
        <taxon>Pandoraea</taxon>
    </lineage>
</organism>
<feature type="transmembrane region" description="Helical" evidence="4">
    <location>
        <begin position="375"/>
        <end position="394"/>
    </location>
</feature>
<feature type="transmembrane region" description="Helical" evidence="4">
    <location>
        <begin position="308"/>
        <end position="328"/>
    </location>
</feature>
<evidence type="ECO:0000313" key="6">
    <source>
        <dbReference type="EMBL" id="VVE13052.1"/>
    </source>
</evidence>
<dbReference type="OrthoDB" id="9797953at2"/>
<keyword evidence="1 4" id="KW-0812">Transmembrane</keyword>
<evidence type="ECO:0000313" key="7">
    <source>
        <dbReference type="Proteomes" id="UP000334380"/>
    </source>
</evidence>
<evidence type="ECO:0000259" key="5">
    <source>
        <dbReference type="PROSITE" id="PS50850"/>
    </source>
</evidence>
<dbReference type="Proteomes" id="UP000334380">
    <property type="component" value="Unassembled WGS sequence"/>
</dbReference>
<feature type="transmembrane region" description="Helical" evidence="4">
    <location>
        <begin position="143"/>
        <end position="166"/>
    </location>
</feature>
<feature type="transmembrane region" description="Helical" evidence="4">
    <location>
        <begin position="28"/>
        <end position="51"/>
    </location>
</feature>
<dbReference type="Pfam" id="PF06779">
    <property type="entry name" value="MFS_4"/>
    <property type="match status" value="1"/>
</dbReference>
<accession>A0A5E4VLA6</accession>
<dbReference type="InterPro" id="IPR036259">
    <property type="entry name" value="MFS_trans_sf"/>
</dbReference>
<keyword evidence="3 4" id="KW-0472">Membrane</keyword>
<reference evidence="6 7" key="1">
    <citation type="submission" date="2019-08" db="EMBL/GenBank/DDBJ databases">
        <authorList>
            <person name="Peeters C."/>
        </authorList>
    </citation>
    <scope>NUCLEOTIDE SEQUENCE [LARGE SCALE GENOMIC DNA]</scope>
    <source>
        <strain evidence="6 7">LMG 31013</strain>
    </source>
</reference>
<gene>
    <name evidence="6" type="ORF">PTE31013_02756</name>
</gene>
<feature type="transmembrane region" description="Helical" evidence="4">
    <location>
        <begin position="172"/>
        <end position="190"/>
    </location>
</feature>
<feature type="domain" description="Major facilitator superfamily (MFS) profile" evidence="5">
    <location>
        <begin position="20"/>
        <end position="401"/>
    </location>
</feature>
<evidence type="ECO:0000256" key="3">
    <source>
        <dbReference type="ARBA" id="ARBA00023136"/>
    </source>
</evidence>
<feature type="transmembrane region" description="Helical" evidence="4">
    <location>
        <begin position="90"/>
        <end position="111"/>
    </location>
</feature>
<name>A0A5E4VLA6_9BURK</name>
<feature type="transmembrane region" description="Helical" evidence="4">
    <location>
        <begin position="117"/>
        <end position="136"/>
    </location>
</feature>
<feature type="transmembrane region" description="Helical" evidence="4">
    <location>
        <begin position="256"/>
        <end position="273"/>
    </location>
</feature>
<evidence type="ECO:0000256" key="4">
    <source>
        <dbReference type="SAM" id="Phobius"/>
    </source>
</evidence>
<dbReference type="RefSeq" id="WP_150613340.1">
    <property type="nucleotide sequence ID" value="NZ_CABPRU010000005.1"/>
</dbReference>
<feature type="transmembrane region" description="Helical" evidence="4">
    <location>
        <begin position="222"/>
        <end position="244"/>
    </location>
</feature>
<feature type="transmembrane region" description="Helical" evidence="4">
    <location>
        <begin position="57"/>
        <end position="78"/>
    </location>
</feature>
<dbReference type="PANTHER" id="PTHR23537">
    <property type="match status" value="1"/>
</dbReference>
<keyword evidence="2 4" id="KW-1133">Transmembrane helix</keyword>
<evidence type="ECO:0000256" key="1">
    <source>
        <dbReference type="ARBA" id="ARBA00022692"/>
    </source>
</evidence>